<feature type="region of interest" description="Disordered" evidence="2">
    <location>
        <begin position="408"/>
        <end position="449"/>
    </location>
</feature>
<evidence type="ECO:0000256" key="2">
    <source>
        <dbReference type="SAM" id="MobiDB-lite"/>
    </source>
</evidence>
<reference evidence="4" key="1">
    <citation type="submission" date="2025-08" db="UniProtKB">
        <authorList>
            <consortium name="RefSeq"/>
        </authorList>
    </citation>
    <scope>IDENTIFICATION</scope>
    <source>
        <tissue evidence="4">Young leaves</tissue>
    </source>
</reference>
<evidence type="ECO:0000313" key="3">
    <source>
        <dbReference type="Proteomes" id="UP000504609"/>
    </source>
</evidence>
<dbReference type="KEGG" id="cmos:111434266"/>
<dbReference type="GeneID" id="111434266"/>
<feature type="region of interest" description="Disordered" evidence="2">
    <location>
        <begin position="201"/>
        <end position="223"/>
    </location>
</feature>
<dbReference type="RefSeq" id="XP_022927440.1">
    <property type="nucleotide sequence ID" value="XM_023071672.1"/>
</dbReference>
<feature type="compositionally biased region" description="Gly residues" evidence="2">
    <location>
        <begin position="489"/>
        <end position="500"/>
    </location>
</feature>
<dbReference type="PANTHER" id="PTHR31342:SF16">
    <property type="entry name" value="TALIN_MIDDLE DOMAIN-CONTAINING PROTEIN"/>
    <property type="match status" value="1"/>
</dbReference>
<feature type="compositionally biased region" description="Polar residues" evidence="2">
    <location>
        <begin position="205"/>
        <end position="214"/>
    </location>
</feature>
<sequence>MATNGWCGLGPLLFRKKSYNLETMKSPSYVFPKTYTNKSKLSRLAKGRKSSKRKDNFSQVMELRRKILILRDIIDLPPLQLSSSINELVVGTMEDLQKLYPELISDIQYSEMDATRIEQSLSYFCTALKSIGESWMLNHDWKDKPKYNLPSYKENSSFTEIVESVLAIIDCIINMANERFDMMDEYVNSKSSSYSRTSSFGKSSISTDSCSETNSPCCSSPETPTSVLANFRNSERKLSGMEKVSCNSPILWSLRVKSMEMLNPFDVKRVLLPTLSHCGVNVRPAPKGQAQLSSEKTDAGDGGEASQKGSPERANDVDFQELPASKLSPPGPPLPPPSPPPSPPPPPPPPPPPMVQQNAVLAHSLQLPPPPPLPRIKVLPAAAVPIAPIAPAPPTPLSKVIKKAIKVAVQPPPPPPPPPPSNLVPSPPPIPQGNGFAPPPPPPGGAIRSLRPKKATTKLKRSHQLGSLYRKLKGKVEGSNQNLTSFNGRKGGVGSSSGGKQGMADALAEMTKRSAYFQQIEEDVKKHAMPITELITSISAFQSPDMNELLVFLKKVESVLENLTDESQVLARFEGFPTKKLEALRTAAALYLKLDAMLSQLQNWNIVSPMGQLLDRVESYFNKIKGEVDALERTKDDESKRFQSHRIHFDFNVLIRIKESMVDVSSSCMELALKEKRELKQAAAETTRNGVRSENSNKGCPKMLWRAFQLAYRVYTFAGGHDERADRLTRELALEIESESEDL</sequence>
<feature type="region of interest" description="Disordered" evidence="2">
    <location>
        <begin position="283"/>
        <end position="356"/>
    </location>
</feature>
<keyword evidence="3" id="KW-1185">Reference proteome</keyword>
<protein>
    <submittedName>
        <fullName evidence="4">Uncharacterized protein At4g04980-like</fullName>
    </submittedName>
</protein>
<keyword evidence="1" id="KW-0175">Coiled coil</keyword>
<dbReference type="Proteomes" id="UP000504609">
    <property type="component" value="Unplaced"/>
</dbReference>
<feature type="compositionally biased region" description="Pro residues" evidence="2">
    <location>
        <begin position="329"/>
        <end position="354"/>
    </location>
</feature>
<dbReference type="AlphaFoldDB" id="A0A6J1ENY1"/>
<organism evidence="3 4">
    <name type="scientific">Cucurbita moschata</name>
    <name type="common">Winter crookneck squash</name>
    <name type="synonym">Cucurbita pepo var. moschata</name>
    <dbReference type="NCBI Taxonomy" id="3662"/>
    <lineage>
        <taxon>Eukaryota</taxon>
        <taxon>Viridiplantae</taxon>
        <taxon>Streptophyta</taxon>
        <taxon>Embryophyta</taxon>
        <taxon>Tracheophyta</taxon>
        <taxon>Spermatophyta</taxon>
        <taxon>Magnoliopsida</taxon>
        <taxon>eudicotyledons</taxon>
        <taxon>Gunneridae</taxon>
        <taxon>Pentapetalae</taxon>
        <taxon>rosids</taxon>
        <taxon>fabids</taxon>
        <taxon>Cucurbitales</taxon>
        <taxon>Cucurbitaceae</taxon>
        <taxon>Cucurbiteae</taxon>
        <taxon>Cucurbita</taxon>
    </lineage>
</organism>
<name>A0A6J1ENY1_CUCMO</name>
<dbReference type="PANTHER" id="PTHR31342">
    <property type="entry name" value="PROTEIN CHUP1, CHLOROPLASTIC"/>
    <property type="match status" value="1"/>
</dbReference>
<feature type="region of interest" description="Disordered" evidence="2">
    <location>
        <begin position="480"/>
        <end position="500"/>
    </location>
</feature>
<evidence type="ECO:0000256" key="1">
    <source>
        <dbReference type="ARBA" id="ARBA00023054"/>
    </source>
</evidence>
<dbReference type="InterPro" id="IPR040265">
    <property type="entry name" value="CHUP1/IPGA1-like"/>
</dbReference>
<accession>A0A6J1ENY1</accession>
<feature type="compositionally biased region" description="Pro residues" evidence="2">
    <location>
        <begin position="410"/>
        <end position="444"/>
    </location>
</feature>
<proteinExistence type="predicted"/>
<gene>
    <name evidence="4" type="primary">LOC111434266</name>
</gene>
<evidence type="ECO:0000313" key="4">
    <source>
        <dbReference type="RefSeq" id="XP_022927440.1"/>
    </source>
</evidence>